<feature type="coiled-coil region" evidence="2">
    <location>
        <begin position="109"/>
        <end position="160"/>
    </location>
</feature>
<protein>
    <submittedName>
        <fullName evidence="7">Efflux RND transporter periplasmic adaptor subunit</fullName>
    </submittedName>
</protein>
<feature type="domain" description="Multidrug resistance protein MdtA-like barrel-sandwich hybrid" evidence="4">
    <location>
        <begin position="77"/>
        <end position="192"/>
    </location>
</feature>
<proteinExistence type="inferred from homology"/>
<keyword evidence="2" id="KW-0175">Coiled coil</keyword>
<dbReference type="FunFam" id="2.40.30.170:FF:000010">
    <property type="entry name" value="Efflux RND transporter periplasmic adaptor subunit"/>
    <property type="match status" value="1"/>
</dbReference>
<accession>A0A6G7VNS9</accession>
<organism evidence="7 8">
    <name type="scientific">Pontivivens nitratireducens</name>
    <dbReference type="NCBI Taxonomy" id="2758038"/>
    <lineage>
        <taxon>Bacteria</taxon>
        <taxon>Pseudomonadati</taxon>
        <taxon>Pseudomonadota</taxon>
        <taxon>Alphaproteobacteria</taxon>
        <taxon>Rhodobacterales</taxon>
        <taxon>Paracoccaceae</taxon>
        <taxon>Pontivivens</taxon>
    </lineage>
</organism>
<sequence>MIKRLVIAVLLLAIAVGGVVGFNKFRDQAITDFFANRPTPALPVDTVVAEAGPWTPTLEAIGTVYSHRGIDLAFETGGVVREIGFEANDRVEKGQMLVRIDDEIQQADLAAAQASLHLAQQTLERAESLGNRGITATASIEEAEAAANSALAQMHRIEAILDQKVLEAPFAGEIGIPEIEVGQFVTVGSTVATLQDTDMLRVDFSLPEQELAQIDIGQSVTLSGESGTTSSGTITAIEPRIDPATRLVKVRAELENEDKAFRPGQFVRVRVTLPAMENVVALPQTAVVTSLYGDYVYSVVPAENSTEEEPQLMAKQIFVQTGSRQDNLVEIVEGVSADDRIVVAGQNRLSNGLPVKLTGAEASEASPDPAPEPERDEDPDTNAFIGAGHAAEATE</sequence>
<keyword evidence="8" id="KW-1185">Reference proteome</keyword>
<dbReference type="SUPFAM" id="SSF111369">
    <property type="entry name" value="HlyD-like secretion proteins"/>
    <property type="match status" value="1"/>
</dbReference>
<dbReference type="PANTHER" id="PTHR30469:SF11">
    <property type="entry name" value="BLL4320 PROTEIN"/>
    <property type="match status" value="1"/>
</dbReference>
<dbReference type="NCBIfam" id="TIGR01730">
    <property type="entry name" value="RND_mfp"/>
    <property type="match status" value="1"/>
</dbReference>
<evidence type="ECO:0000256" key="1">
    <source>
        <dbReference type="ARBA" id="ARBA00009477"/>
    </source>
</evidence>
<dbReference type="InterPro" id="IPR058792">
    <property type="entry name" value="Beta-barrel_RND_2"/>
</dbReference>
<dbReference type="Pfam" id="PF25989">
    <property type="entry name" value="YknX_C"/>
    <property type="match status" value="1"/>
</dbReference>
<dbReference type="Pfam" id="PF25917">
    <property type="entry name" value="BSH_RND"/>
    <property type="match status" value="1"/>
</dbReference>
<comment type="similarity">
    <text evidence="1">Belongs to the membrane fusion protein (MFP) (TC 8.A.1) family.</text>
</comment>
<feature type="domain" description="CusB-like beta-barrel" evidence="5">
    <location>
        <begin position="202"/>
        <end position="272"/>
    </location>
</feature>
<dbReference type="Pfam" id="PF25954">
    <property type="entry name" value="Beta-barrel_RND_2"/>
    <property type="match status" value="1"/>
</dbReference>
<dbReference type="AlphaFoldDB" id="A0A6G7VNS9"/>
<feature type="region of interest" description="Disordered" evidence="3">
    <location>
        <begin position="354"/>
        <end position="395"/>
    </location>
</feature>
<evidence type="ECO:0000259" key="4">
    <source>
        <dbReference type="Pfam" id="PF25917"/>
    </source>
</evidence>
<gene>
    <name evidence="7" type="ORF">G8E03_12460</name>
</gene>
<dbReference type="Gene3D" id="2.40.30.170">
    <property type="match status" value="1"/>
</dbReference>
<dbReference type="Proteomes" id="UP000500791">
    <property type="component" value="Chromosome"/>
</dbReference>
<dbReference type="RefSeq" id="WP_166192433.1">
    <property type="nucleotide sequence ID" value="NZ_CP049811.1"/>
</dbReference>
<dbReference type="KEGG" id="mon:G8E03_12460"/>
<evidence type="ECO:0000313" key="8">
    <source>
        <dbReference type="Proteomes" id="UP000500791"/>
    </source>
</evidence>
<dbReference type="EMBL" id="CP049811">
    <property type="protein sequence ID" value="QIK41508.1"/>
    <property type="molecule type" value="Genomic_DNA"/>
</dbReference>
<dbReference type="InterPro" id="IPR006143">
    <property type="entry name" value="RND_pump_MFP"/>
</dbReference>
<evidence type="ECO:0000259" key="6">
    <source>
        <dbReference type="Pfam" id="PF25989"/>
    </source>
</evidence>
<evidence type="ECO:0000259" key="5">
    <source>
        <dbReference type="Pfam" id="PF25954"/>
    </source>
</evidence>
<dbReference type="Gene3D" id="1.10.287.470">
    <property type="entry name" value="Helix hairpin bin"/>
    <property type="match status" value="1"/>
</dbReference>
<dbReference type="Gene3D" id="2.40.50.100">
    <property type="match status" value="1"/>
</dbReference>
<feature type="domain" description="YknX-like C-terminal permuted SH3-like" evidence="6">
    <location>
        <begin position="279"/>
        <end position="356"/>
    </location>
</feature>
<dbReference type="Gene3D" id="2.40.420.20">
    <property type="match status" value="1"/>
</dbReference>
<name>A0A6G7VNS9_9RHOB</name>
<reference evidence="7 8" key="1">
    <citation type="submission" date="2020-03" db="EMBL/GenBank/DDBJ databases">
        <title>Complete genome sequence of Monaibacterium sp. ALG8 with diverse plasmids.</title>
        <authorList>
            <person name="Sun C."/>
        </authorList>
    </citation>
    <scope>NUCLEOTIDE SEQUENCE [LARGE SCALE GENOMIC DNA]</scope>
    <source>
        <strain evidence="7 8">ALG8</strain>
    </source>
</reference>
<dbReference type="InterPro" id="IPR058637">
    <property type="entry name" value="YknX-like_C"/>
</dbReference>
<dbReference type="InterPro" id="IPR058625">
    <property type="entry name" value="MdtA-like_BSH"/>
</dbReference>
<evidence type="ECO:0000256" key="2">
    <source>
        <dbReference type="SAM" id="Coils"/>
    </source>
</evidence>
<evidence type="ECO:0000256" key="3">
    <source>
        <dbReference type="SAM" id="MobiDB-lite"/>
    </source>
</evidence>
<dbReference type="PANTHER" id="PTHR30469">
    <property type="entry name" value="MULTIDRUG RESISTANCE PROTEIN MDTA"/>
    <property type="match status" value="1"/>
</dbReference>
<evidence type="ECO:0000313" key="7">
    <source>
        <dbReference type="EMBL" id="QIK41508.1"/>
    </source>
</evidence>
<dbReference type="GO" id="GO:1990281">
    <property type="term" value="C:efflux pump complex"/>
    <property type="evidence" value="ECO:0007669"/>
    <property type="project" value="TreeGrafter"/>
</dbReference>
<dbReference type="GO" id="GO:0015562">
    <property type="term" value="F:efflux transmembrane transporter activity"/>
    <property type="evidence" value="ECO:0007669"/>
    <property type="project" value="TreeGrafter"/>
</dbReference>